<dbReference type="AlphaFoldDB" id="A0AAW9I7D8"/>
<name>A0AAW9I7D8_CLOPF</name>
<organism evidence="8 9">
    <name type="scientific">Clostridium perfringens</name>
    <dbReference type="NCBI Taxonomy" id="1502"/>
    <lineage>
        <taxon>Bacteria</taxon>
        <taxon>Bacillati</taxon>
        <taxon>Bacillota</taxon>
        <taxon>Clostridia</taxon>
        <taxon>Eubacteriales</taxon>
        <taxon>Clostridiaceae</taxon>
        <taxon>Clostridium</taxon>
    </lineage>
</organism>
<dbReference type="EC" id="3.2.1.14" evidence="2"/>
<proteinExistence type="inferred from homology"/>
<comment type="caution">
    <text evidence="8">The sequence shown here is derived from an EMBL/GenBank/DDBJ whole genome shotgun (WGS) entry which is preliminary data.</text>
</comment>
<evidence type="ECO:0000256" key="4">
    <source>
        <dbReference type="ARBA" id="ARBA00023295"/>
    </source>
</evidence>
<evidence type="ECO:0000256" key="6">
    <source>
        <dbReference type="RuleBase" id="RU004453"/>
    </source>
</evidence>
<evidence type="ECO:0000256" key="1">
    <source>
        <dbReference type="ARBA" id="ARBA00000822"/>
    </source>
</evidence>
<dbReference type="PROSITE" id="PS51910">
    <property type="entry name" value="GH18_2"/>
    <property type="match status" value="1"/>
</dbReference>
<dbReference type="SUPFAM" id="SSF51445">
    <property type="entry name" value="(Trans)glycosidases"/>
    <property type="match status" value="1"/>
</dbReference>
<dbReference type="RefSeq" id="WP_322395987.1">
    <property type="nucleotide sequence ID" value="NZ_WNUI01000798.1"/>
</dbReference>
<evidence type="ECO:0000259" key="7">
    <source>
        <dbReference type="PROSITE" id="PS51910"/>
    </source>
</evidence>
<feature type="non-terminal residue" evidence="8">
    <location>
        <position position="124"/>
    </location>
</feature>
<evidence type="ECO:0000256" key="5">
    <source>
        <dbReference type="RuleBase" id="RU000489"/>
    </source>
</evidence>
<feature type="domain" description="GH18" evidence="7">
    <location>
        <begin position="1"/>
        <end position="124"/>
    </location>
</feature>
<dbReference type="InterPro" id="IPR017853">
    <property type="entry name" value="GH"/>
</dbReference>
<dbReference type="InterPro" id="IPR001223">
    <property type="entry name" value="Glyco_hydro18_cat"/>
</dbReference>
<dbReference type="PANTHER" id="PTHR11177:SF317">
    <property type="entry name" value="CHITINASE 12-RELATED"/>
    <property type="match status" value="1"/>
</dbReference>
<dbReference type="Proteomes" id="UP001288778">
    <property type="component" value="Unassembled WGS sequence"/>
</dbReference>
<dbReference type="InterPro" id="IPR001579">
    <property type="entry name" value="Glyco_hydro_18_chit_AS"/>
</dbReference>
<evidence type="ECO:0000256" key="3">
    <source>
        <dbReference type="ARBA" id="ARBA00022801"/>
    </source>
</evidence>
<accession>A0AAW9I7D8</accession>
<dbReference type="EMBL" id="WNUI01000798">
    <property type="protein sequence ID" value="MDZ4910830.1"/>
    <property type="molecule type" value="Genomic_DNA"/>
</dbReference>
<dbReference type="Pfam" id="PF00704">
    <property type="entry name" value="Glyco_hydro_18"/>
    <property type="match status" value="1"/>
</dbReference>
<comment type="catalytic activity">
    <reaction evidence="1">
        <text>Random endo-hydrolysis of N-acetyl-beta-D-glucosaminide (1-&gt;4)-beta-linkages in chitin and chitodextrins.</text>
        <dbReference type="EC" id="3.2.1.14"/>
    </reaction>
</comment>
<comment type="similarity">
    <text evidence="6">Belongs to the glycosyl hydrolase 18 family.</text>
</comment>
<dbReference type="PROSITE" id="PS01095">
    <property type="entry name" value="GH18_1"/>
    <property type="match status" value="1"/>
</dbReference>
<evidence type="ECO:0000313" key="9">
    <source>
        <dbReference type="Proteomes" id="UP001288778"/>
    </source>
</evidence>
<keyword evidence="4 5" id="KW-0326">Glycosidase</keyword>
<reference evidence="8" key="1">
    <citation type="submission" date="2019-11" db="EMBL/GenBank/DDBJ databases">
        <title>Characterization of Clostridium perfringens isolates from swine manure treated agricultural soils.</title>
        <authorList>
            <person name="Wushke S.T."/>
        </authorList>
    </citation>
    <scope>NUCLEOTIDE SEQUENCE</scope>
    <source>
        <strain evidence="8">X94</strain>
    </source>
</reference>
<evidence type="ECO:0000313" key="8">
    <source>
        <dbReference type="EMBL" id="MDZ4910830.1"/>
    </source>
</evidence>
<keyword evidence="3 5" id="KW-0378">Hydrolase</keyword>
<dbReference type="PANTHER" id="PTHR11177">
    <property type="entry name" value="CHITINASE"/>
    <property type="match status" value="1"/>
</dbReference>
<gene>
    <name evidence="8" type="ORF">GNF68_17875</name>
</gene>
<dbReference type="Gene3D" id="3.20.20.80">
    <property type="entry name" value="Glycosidases"/>
    <property type="match status" value="1"/>
</dbReference>
<feature type="non-terminal residue" evidence="8">
    <location>
        <position position="1"/>
    </location>
</feature>
<dbReference type="GO" id="GO:0008843">
    <property type="term" value="F:endochitinase activity"/>
    <property type="evidence" value="ECO:0007669"/>
    <property type="project" value="UniProtKB-EC"/>
</dbReference>
<dbReference type="GO" id="GO:0005975">
    <property type="term" value="P:carbohydrate metabolic process"/>
    <property type="evidence" value="ECO:0007669"/>
    <property type="project" value="InterPro"/>
</dbReference>
<sequence length="124" mass="13571">DPTFLDLVIYAFVQINSNGELVVPAPAYLKSLVKLRDINPDLQVIAAIGGWAAEGFSDAALTPTSRYAFARNVQKLINDYKLDGIDIDWEYPGSSASGIKSRPEDKENFTLLLTALRDVLGPET</sequence>
<evidence type="ECO:0000256" key="2">
    <source>
        <dbReference type="ARBA" id="ARBA00012729"/>
    </source>
</evidence>
<dbReference type="InterPro" id="IPR050314">
    <property type="entry name" value="Glycosyl_Hydrlase_18"/>
</dbReference>
<protein>
    <recommendedName>
        <fullName evidence="2">chitinase</fullName>
        <ecNumber evidence="2">3.2.1.14</ecNumber>
    </recommendedName>
</protein>